<feature type="signal peptide" evidence="1">
    <location>
        <begin position="1"/>
        <end position="20"/>
    </location>
</feature>
<dbReference type="OrthoDB" id="1859733at2759"/>
<dbReference type="Proteomes" id="UP000756132">
    <property type="component" value="Chromosome 10"/>
</dbReference>
<reference evidence="3" key="2">
    <citation type="submission" date="2021-12" db="EMBL/GenBank/DDBJ databases">
        <authorList>
            <person name="Zaccaron A."/>
            <person name="Stergiopoulos I."/>
        </authorList>
    </citation>
    <scope>NUCLEOTIDE SEQUENCE</scope>
    <source>
        <strain evidence="3">Race5_Kim</strain>
    </source>
</reference>
<dbReference type="OMA" id="PHDISHE"/>
<gene>
    <name evidence="2" type="primary">Ecp60-1</name>
    <name evidence="3" type="ORF">CLAFUR5_12097</name>
</gene>
<feature type="chain" id="PRO_5040573478" evidence="1">
    <location>
        <begin position="21"/>
        <end position="249"/>
    </location>
</feature>
<keyword evidence="1" id="KW-0732">Signal</keyword>
<reference evidence="2" key="1">
    <citation type="submission" date="2016-10" db="EMBL/GenBank/DDBJ databases">
        <title>Novel effectors identified in the apoplast of Cladosporium fulvum-infected tomato.</title>
        <authorList>
            <person name="Mesarich C.H."/>
            <person name="de Wit P.J.G.M."/>
        </authorList>
    </citation>
    <scope>NUCLEOTIDE SEQUENCE</scope>
    <source>
        <strain evidence="2">0WU</strain>
    </source>
</reference>
<dbReference type="PANTHER" id="PTHR35567:SF3">
    <property type="entry name" value="MALATE DEHYDROGENASE"/>
    <property type="match status" value="1"/>
</dbReference>
<dbReference type="EMBL" id="CP090172">
    <property type="protein sequence ID" value="UJO22710.1"/>
    <property type="molecule type" value="Genomic_DNA"/>
</dbReference>
<accession>A0A1P8YXS9</accession>
<dbReference type="AlphaFoldDB" id="A0A1P8YXS9"/>
<keyword evidence="4" id="KW-1185">Reference proteome</keyword>
<proteinExistence type="predicted"/>
<evidence type="ECO:0000313" key="2">
    <source>
        <dbReference type="EMBL" id="AQA29321.1"/>
    </source>
</evidence>
<evidence type="ECO:0000313" key="4">
    <source>
        <dbReference type="Proteomes" id="UP000756132"/>
    </source>
</evidence>
<sequence>MAPLLRSLIAVSAAVSTVQAMPWGDNRSRWTISLSTTPALPLKQVDNTGSTPLPEPTGKLHYIQLGSGFQNYSCSASNTWVASVPSAGAIAQLYDVTAIVNQLTTDSYTKNTLKSFETCLKATKCTPDVNNGYCDQCHRISAAAFQAWNDGEHYFDQLNGAQTPNFAVADDFISGKKVGAVKAPKAAYKGESDLGAVDWLYLVDNGSGRTHGLKSVYRIHTAGGVAPSSCSKPGSALQVPYAAEYWFYN</sequence>
<dbReference type="EMBL" id="KX943150">
    <property type="protein sequence ID" value="AQA29321.1"/>
    <property type="molecule type" value="Genomic_DNA"/>
</dbReference>
<dbReference type="InterPro" id="IPR021851">
    <property type="entry name" value="DUF3455"/>
</dbReference>
<dbReference type="Pfam" id="PF11937">
    <property type="entry name" value="DUF3455"/>
    <property type="match status" value="1"/>
</dbReference>
<name>A0A1P8YXS9_PASFU</name>
<protein>
    <submittedName>
        <fullName evidence="3">Ecp60-1</fullName>
    </submittedName>
    <submittedName>
        <fullName evidence="2">Extracellular protein 60-1</fullName>
    </submittedName>
</protein>
<evidence type="ECO:0000313" key="3">
    <source>
        <dbReference type="EMBL" id="UJO22710.1"/>
    </source>
</evidence>
<reference evidence="3" key="3">
    <citation type="journal article" date="2022" name="Microb. Genom.">
        <title>A chromosome-scale genome assembly of the tomato pathogen Cladosporium fulvum reveals a compartmentalized genome architecture and the presence of a dispensable chromosome.</title>
        <authorList>
            <person name="Zaccaron A.Z."/>
            <person name="Chen L.H."/>
            <person name="Samaras A."/>
            <person name="Stergiopoulos I."/>
        </authorList>
    </citation>
    <scope>NUCLEOTIDE SEQUENCE</scope>
    <source>
        <strain evidence="3">Race5_Kim</strain>
    </source>
</reference>
<evidence type="ECO:0000256" key="1">
    <source>
        <dbReference type="SAM" id="SignalP"/>
    </source>
</evidence>
<organism evidence="2">
    <name type="scientific">Passalora fulva</name>
    <name type="common">Tomato leaf mold</name>
    <name type="synonym">Cladosporium fulvum</name>
    <dbReference type="NCBI Taxonomy" id="5499"/>
    <lineage>
        <taxon>Eukaryota</taxon>
        <taxon>Fungi</taxon>
        <taxon>Dikarya</taxon>
        <taxon>Ascomycota</taxon>
        <taxon>Pezizomycotina</taxon>
        <taxon>Dothideomycetes</taxon>
        <taxon>Dothideomycetidae</taxon>
        <taxon>Mycosphaerellales</taxon>
        <taxon>Mycosphaerellaceae</taxon>
        <taxon>Fulvia</taxon>
    </lineage>
</organism>
<dbReference type="PANTHER" id="PTHR35567">
    <property type="entry name" value="MALATE DEHYDROGENASE (AFU_ORTHOLOGUE AFUA_2G13800)"/>
    <property type="match status" value="1"/>
</dbReference>